<dbReference type="OrthoDB" id="1264254at2"/>
<name>A0A074L0K9_9BACT</name>
<dbReference type="RefSeq" id="WP_035072713.1">
    <property type="nucleotide sequence ID" value="NZ_JMIH01000016.1"/>
</dbReference>
<evidence type="ECO:0000313" key="5">
    <source>
        <dbReference type="EMBL" id="KEO74010.1"/>
    </source>
</evidence>
<evidence type="ECO:0000256" key="3">
    <source>
        <dbReference type="ARBA" id="ARBA00023237"/>
    </source>
</evidence>
<feature type="chain" id="PRO_5001695698" description="TonB-dependent receptor" evidence="4">
    <location>
        <begin position="22"/>
        <end position="550"/>
    </location>
</feature>
<feature type="signal peptide" evidence="4">
    <location>
        <begin position="1"/>
        <end position="21"/>
    </location>
</feature>
<dbReference type="eggNOG" id="COG4773">
    <property type="taxonomic scope" value="Bacteria"/>
</dbReference>
<accession>A0A074L0K9</accession>
<dbReference type="STRING" id="1048983.EL17_07615"/>
<comment type="caution">
    <text evidence="5">The sequence shown here is derived from an EMBL/GenBank/DDBJ whole genome shotgun (WGS) entry which is preliminary data.</text>
</comment>
<reference evidence="5 6" key="1">
    <citation type="submission" date="2014-04" db="EMBL/GenBank/DDBJ databases">
        <title>Characterization and application of a salt tolerant electro-active bacterium.</title>
        <authorList>
            <person name="Yang L."/>
            <person name="Wei S."/>
            <person name="Tay Q.X.M."/>
        </authorList>
    </citation>
    <scope>NUCLEOTIDE SEQUENCE [LARGE SCALE GENOMIC DNA]</scope>
    <source>
        <strain evidence="5 6">LY1</strain>
    </source>
</reference>
<evidence type="ECO:0000313" key="6">
    <source>
        <dbReference type="Proteomes" id="UP000027821"/>
    </source>
</evidence>
<dbReference type="Gene3D" id="2.40.170.20">
    <property type="entry name" value="TonB-dependent receptor, beta-barrel domain"/>
    <property type="match status" value="1"/>
</dbReference>
<comment type="subcellular location">
    <subcellularLocation>
        <location evidence="1">Cell outer membrane</location>
    </subcellularLocation>
</comment>
<proteinExistence type="predicted"/>
<keyword evidence="4" id="KW-0732">Signal</keyword>
<dbReference type="SUPFAM" id="SSF56935">
    <property type="entry name" value="Porins"/>
    <property type="match status" value="1"/>
</dbReference>
<keyword evidence="3" id="KW-0998">Cell outer membrane</keyword>
<dbReference type="InterPro" id="IPR036942">
    <property type="entry name" value="Beta-barrel_TonB_sf"/>
</dbReference>
<dbReference type="Proteomes" id="UP000027821">
    <property type="component" value="Unassembled WGS sequence"/>
</dbReference>
<sequence length="550" mass="63727">MNKRLVFIFLFLINQISSTLAQDTRGEVKDQEFVIRKDRVLTLPPQPRNFMRTPALPESQGVGRLNYQVQPFFLSLPPVETNTQPYQRRFDNLKPELYHSYAKVGYGNYNSPLAEIYINNVESDYRNFGAYIHHQGFYNGPVDGSNSAEDHTNIRFDGSMFMEGMEVYGKVGYDRDKYHFYGYTPGLEVNRDTIGQIFHTLYGNAGIRNINQTQSFNYDGNLSLRLFNDNLIAREHELGLNAKMGFRANDNLRAEVKTDGYITSPSDLFYNNINRNYLRINPFVEYIREGLRARAGANMVFENDITANKNSDFHIFPNIHASYNFTEELGIFIGLEGDVMRNTYYDFAMENPWLGPSTQLLNTIQSYQASAGVRGNINDEFTYTAGIKFGQFRNMHFYGNNQMDSTRFELMYDDQTEVLNFNLGAGWKYENWYRLQLSADYFQYNLSNLNGAWHRPEWELKINNTFTPTDKWFISANVNAMGGIRAINLQSGSTANLKPLVDVSTRVDYAFHDRFSVFMMGNNLLNQNYQRYWNYRVRGIQGIGGVTFKF</sequence>
<organism evidence="5 6">
    <name type="scientific">Anditalea andensis</name>
    <dbReference type="NCBI Taxonomy" id="1048983"/>
    <lineage>
        <taxon>Bacteria</taxon>
        <taxon>Pseudomonadati</taxon>
        <taxon>Bacteroidota</taxon>
        <taxon>Cytophagia</taxon>
        <taxon>Cytophagales</taxon>
        <taxon>Cytophagaceae</taxon>
        <taxon>Anditalea</taxon>
    </lineage>
</organism>
<evidence type="ECO:0000256" key="1">
    <source>
        <dbReference type="ARBA" id="ARBA00004442"/>
    </source>
</evidence>
<evidence type="ECO:0008006" key="7">
    <source>
        <dbReference type="Google" id="ProtNLM"/>
    </source>
</evidence>
<gene>
    <name evidence="5" type="ORF">EL17_07615</name>
</gene>
<evidence type="ECO:0000256" key="4">
    <source>
        <dbReference type="SAM" id="SignalP"/>
    </source>
</evidence>
<dbReference type="AlphaFoldDB" id="A0A074L0K9"/>
<keyword evidence="6" id="KW-1185">Reference proteome</keyword>
<dbReference type="GO" id="GO:0009279">
    <property type="term" value="C:cell outer membrane"/>
    <property type="evidence" value="ECO:0007669"/>
    <property type="project" value="UniProtKB-SubCell"/>
</dbReference>
<dbReference type="EMBL" id="JMIH01000016">
    <property type="protein sequence ID" value="KEO74010.1"/>
    <property type="molecule type" value="Genomic_DNA"/>
</dbReference>
<evidence type="ECO:0000256" key="2">
    <source>
        <dbReference type="ARBA" id="ARBA00023136"/>
    </source>
</evidence>
<keyword evidence="2" id="KW-0472">Membrane</keyword>
<protein>
    <recommendedName>
        <fullName evidence="7">TonB-dependent receptor</fullName>
    </recommendedName>
</protein>